<protein>
    <recommendedName>
        <fullName evidence="3">protein-serine/threonine phosphatase</fullName>
        <ecNumber evidence="3">3.1.3.16</ecNumber>
    </recommendedName>
</protein>
<keyword evidence="8" id="KW-0464">Manganese</keyword>
<dbReference type="InterPro" id="IPR001932">
    <property type="entry name" value="PPM-type_phosphatase-like_dom"/>
</dbReference>
<feature type="domain" description="PPM-type phosphatase" evidence="10">
    <location>
        <begin position="40"/>
        <end position="324"/>
    </location>
</feature>
<dbReference type="SUPFAM" id="SSF81606">
    <property type="entry name" value="PP2C-like"/>
    <property type="match status" value="1"/>
</dbReference>
<evidence type="ECO:0000256" key="9">
    <source>
        <dbReference type="RuleBase" id="RU003465"/>
    </source>
</evidence>
<evidence type="ECO:0000313" key="11">
    <source>
        <dbReference type="EMBL" id="KAI3916269.1"/>
    </source>
</evidence>
<evidence type="ECO:0000256" key="2">
    <source>
        <dbReference type="ARBA" id="ARBA00001946"/>
    </source>
</evidence>
<dbReference type="CDD" id="cd00143">
    <property type="entry name" value="PP2Cc"/>
    <property type="match status" value="1"/>
</dbReference>
<dbReference type="GO" id="GO:0046872">
    <property type="term" value="F:metal ion binding"/>
    <property type="evidence" value="ECO:0007669"/>
    <property type="project" value="UniProtKB-KW"/>
</dbReference>
<accession>A0AAD4SQC0</accession>
<dbReference type="SMART" id="SM00332">
    <property type="entry name" value="PP2Cc"/>
    <property type="match status" value="1"/>
</dbReference>
<dbReference type="PROSITE" id="PS51746">
    <property type="entry name" value="PPM_2"/>
    <property type="match status" value="1"/>
</dbReference>
<comment type="caution">
    <text evidence="11">The sequence shown here is derived from an EMBL/GenBank/DDBJ whole genome shotgun (WGS) entry which is preliminary data.</text>
</comment>
<evidence type="ECO:0000313" key="12">
    <source>
        <dbReference type="Proteomes" id="UP001202328"/>
    </source>
</evidence>
<dbReference type="Pfam" id="PF00481">
    <property type="entry name" value="PP2C"/>
    <property type="match status" value="1"/>
</dbReference>
<name>A0AAD4SQC0_9MAGN</name>
<dbReference type="PANTHER" id="PTHR47992">
    <property type="entry name" value="PROTEIN PHOSPHATASE"/>
    <property type="match status" value="1"/>
</dbReference>
<evidence type="ECO:0000256" key="4">
    <source>
        <dbReference type="ARBA" id="ARBA00022723"/>
    </source>
</evidence>
<keyword evidence="7 9" id="KW-0904">Protein phosphatase</keyword>
<evidence type="ECO:0000256" key="1">
    <source>
        <dbReference type="ARBA" id="ARBA00001936"/>
    </source>
</evidence>
<keyword evidence="6" id="KW-0460">Magnesium</keyword>
<dbReference type="InterPro" id="IPR015655">
    <property type="entry name" value="PP2C"/>
</dbReference>
<comment type="similarity">
    <text evidence="9">Belongs to the PP2C family.</text>
</comment>
<keyword evidence="12" id="KW-1185">Reference proteome</keyword>
<keyword evidence="5 9" id="KW-0378">Hydrolase</keyword>
<organism evidence="11 12">
    <name type="scientific">Papaver atlanticum</name>
    <dbReference type="NCBI Taxonomy" id="357466"/>
    <lineage>
        <taxon>Eukaryota</taxon>
        <taxon>Viridiplantae</taxon>
        <taxon>Streptophyta</taxon>
        <taxon>Embryophyta</taxon>
        <taxon>Tracheophyta</taxon>
        <taxon>Spermatophyta</taxon>
        <taxon>Magnoliopsida</taxon>
        <taxon>Ranunculales</taxon>
        <taxon>Papaveraceae</taxon>
        <taxon>Papaveroideae</taxon>
        <taxon>Papaver</taxon>
    </lineage>
</organism>
<sequence length="366" mass="41359">MGMCISGPSPQIQKINENEKNVLIIEDNDSNTSHKVSNTLVSVFSQQGTNGVNQDSALFYKKFGKGGGQFFGVFDGHGVNGHKVSRLVINRLPNLLLEQEGYRMFERESELVSTYMPNEWRRECVCAFKVMDRELKLQKDFDCSCSGTTAVTLLKQDRDLLISNLGDSRAIMGTLSENGELKAVQLTVDQKPDLPKEAERIRKCGGRTIPNEDEPNVHRVWSASAEYMSLAMTRAFGDFYLKDYGVIAIPQITHRRLTIEDQFLVLATDGVWDVLSNEEVSSIIWAVKNKEEAAQTIVEAAAVAWKRHFPTSKVDDITVVCLFLQETEKETTLTTEEETLSKLYQPHQQQKKVSFFENEDITEEET</sequence>
<evidence type="ECO:0000259" key="10">
    <source>
        <dbReference type="PROSITE" id="PS51746"/>
    </source>
</evidence>
<dbReference type="PROSITE" id="PS01032">
    <property type="entry name" value="PPM_1"/>
    <property type="match status" value="1"/>
</dbReference>
<dbReference type="EC" id="3.1.3.16" evidence="3"/>
<evidence type="ECO:0000256" key="6">
    <source>
        <dbReference type="ARBA" id="ARBA00022842"/>
    </source>
</evidence>
<evidence type="ECO:0000256" key="3">
    <source>
        <dbReference type="ARBA" id="ARBA00013081"/>
    </source>
</evidence>
<dbReference type="InterPro" id="IPR000222">
    <property type="entry name" value="PP2C_BS"/>
</dbReference>
<comment type="cofactor">
    <cofactor evidence="1">
        <name>Mn(2+)</name>
        <dbReference type="ChEBI" id="CHEBI:29035"/>
    </cofactor>
</comment>
<dbReference type="EMBL" id="JAJJMB010009125">
    <property type="protein sequence ID" value="KAI3916269.1"/>
    <property type="molecule type" value="Genomic_DNA"/>
</dbReference>
<evidence type="ECO:0000256" key="7">
    <source>
        <dbReference type="ARBA" id="ARBA00022912"/>
    </source>
</evidence>
<evidence type="ECO:0000256" key="5">
    <source>
        <dbReference type="ARBA" id="ARBA00022801"/>
    </source>
</evidence>
<evidence type="ECO:0000256" key="8">
    <source>
        <dbReference type="ARBA" id="ARBA00023211"/>
    </source>
</evidence>
<reference evidence="11" key="1">
    <citation type="submission" date="2022-04" db="EMBL/GenBank/DDBJ databases">
        <title>A functionally conserved STORR gene fusion in Papaver species that diverged 16.8 million years ago.</title>
        <authorList>
            <person name="Catania T."/>
        </authorList>
    </citation>
    <scope>NUCLEOTIDE SEQUENCE</scope>
    <source>
        <strain evidence="11">S-188037</strain>
    </source>
</reference>
<proteinExistence type="inferred from homology"/>
<dbReference type="GO" id="GO:0004722">
    <property type="term" value="F:protein serine/threonine phosphatase activity"/>
    <property type="evidence" value="ECO:0007669"/>
    <property type="project" value="UniProtKB-EC"/>
</dbReference>
<keyword evidence="4" id="KW-0479">Metal-binding</keyword>
<dbReference type="InterPro" id="IPR036457">
    <property type="entry name" value="PPM-type-like_dom_sf"/>
</dbReference>
<gene>
    <name evidence="11" type="ORF">MKW98_004710</name>
</gene>
<comment type="cofactor">
    <cofactor evidence="2">
        <name>Mg(2+)</name>
        <dbReference type="ChEBI" id="CHEBI:18420"/>
    </cofactor>
</comment>
<dbReference type="Proteomes" id="UP001202328">
    <property type="component" value="Unassembled WGS sequence"/>
</dbReference>
<dbReference type="Gene3D" id="3.60.40.10">
    <property type="entry name" value="PPM-type phosphatase domain"/>
    <property type="match status" value="1"/>
</dbReference>
<dbReference type="AlphaFoldDB" id="A0AAD4SQC0"/>